<keyword evidence="2 11" id="KW-0677">Repeat</keyword>
<gene>
    <name evidence="11" type="primary">uup</name>
    <name evidence="14" type="ORF">dnm_032020</name>
</gene>
<evidence type="ECO:0000256" key="3">
    <source>
        <dbReference type="ARBA" id="ARBA00022741"/>
    </source>
</evidence>
<proteinExistence type="inferred from homology"/>
<feature type="region of interest" description="Disordered" evidence="12">
    <location>
        <begin position="507"/>
        <end position="527"/>
    </location>
</feature>
<keyword evidence="5 11" id="KW-0378">Hydrolase</keyword>
<comment type="similarity">
    <text evidence="10 11">Belongs to the ABC transporter superfamily. ABCF family. Uup subfamily.</text>
</comment>
<dbReference type="Pfam" id="PF12848">
    <property type="entry name" value="ABC_tran_Xtn"/>
    <property type="match status" value="1"/>
</dbReference>
<feature type="coiled-coil region" evidence="11">
    <location>
        <begin position="563"/>
        <end position="597"/>
    </location>
</feature>
<dbReference type="GO" id="GO:0005737">
    <property type="term" value="C:cytoplasm"/>
    <property type="evidence" value="ECO:0007669"/>
    <property type="project" value="UniProtKB-SubCell"/>
</dbReference>
<dbReference type="SUPFAM" id="SSF52540">
    <property type="entry name" value="P-loop containing nucleoside triphosphate hydrolases"/>
    <property type="match status" value="2"/>
</dbReference>
<keyword evidence="8 11" id="KW-0234">DNA repair</keyword>
<evidence type="ECO:0000259" key="13">
    <source>
        <dbReference type="PROSITE" id="PS50893"/>
    </source>
</evidence>
<feature type="domain" description="ABC transporter" evidence="13">
    <location>
        <begin position="290"/>
        <end position="508"/>
    </location>
</feature>
<keyword evidence="3 11" id="KW-0547">Nucleotide-binding</keyword>
<accession>A0A975BKD5</accession>
<protein>
    <recommendedName>
        <fullName evidence="11">ATP-binding protein Uup</fullName>
        <ecNumber evidence="11">3.6.1.-</ecNumber>
    </recommendedName>
</protein>
<dbReference type="FunFam" id="3.40.50.300:FF:000309">
    <property type="entry name" value="ABC transporter ATP-binding protein"/>
    <property type="match status" value="1"/>
</dbReference>
<dbReference type="PANTHER" id="PTHR42855:SF1">
    <property type="entry name" value="ABC TRANSPORTER DOMAIN-CONTAINING PROTEIN"/>
    <property type="match status" value="1"/>
</dbReference>
<dbReference type="GO" id="GO:0043022">
    <property type="term" value="F:ribosome binding"/>
    <property type="evidence" value="ECO:0007669"/>
    <property type="project" value="UniProtKB-UniRule"/>
</dbReference>
<organism evidence="14 15">
    <name type="scientific">Desulfonema magnum</name>
    <dbReference type="NCBI Taxonomy" id="45655"/>
    <lineage>
        <taxon>Bacteria</taxon>
        <taxon>Pseudomonadati</taxon>
        <taxon>Thermodesulfobacteriota</taxon>
        <taxon>Desulfobacteria</taxon>
        <taxon>Desulfobacterales</taxon>
        <taxon>Desulfococcaceae</taxon>
        <taxon>Desulfonema</taxon>
    </lineage>
</organism>
<dbReference type="HAMAP" id="MF_00848">
    <property type="entry name" value="Uup"/>
    <property type="match status" value="1"/>
</dbReference>
<dbReference type="RefSeq" id="WP_207682485.1">
    <property type="nucleotide sequence ID" value="NZ_CP061800.1"/>
</dbReference>
<dbReference type="InterPro" id="IPR043686">
    <property type="entry name" value="Uup"/>
</dbReference>
<comment type="function">
    <text evidence="11">Probably plays a role in ribosome assembly or function. May be involved in resolution of branched DNA intermediates that result from template switching in postreplication gaps. Binds DNA and has ATPase activity.</text>
</comment>
<keyword evidence="15" id="KW-1185">Reference proteome</keyword>
<dbReference type="Pfam" id="PF00005">
    <property type="entry name" value="ABC_tran"/>
    <property type="match status" value="2"/>
</dbReference>
<dbReference type="InterPro" id="IPR017871">
    <property type="entry name" value="ABC_transporter-like_CS"/>
</dbReference>
<keyword evidence="4 11" id="KW-0227">DNA damage</keyword>
<evidence type="ECO:0000256" key="8">
    <source>
        <dbReference type="ARBA" id="ARBA00023204"/>
    </source>
</evidence>
<dbReference type="Gene3D" id="3.40.50.300">
    <property type="entry name" value="P-loop containing nucleotide triphosphate hydrolases"/>
    <property type="match status" value="2"/>
</dbReference>
<dbReference type="InterPro" id="IPR003439">
    <property type="entry name" value="ABC_transporter-like_ATP-bd"/>
</dbReference>
<evidence type="ECO:0000313" key="15">
    <source>
        <dbReference type="Proteomes" id="UP000663722"/>
    </source>
</evidence>
<dbReference type="GO" id="GO:0016887">
    <property type="term" value="F:ATP hydrolysis activity"/>
    <property type="evidence" value="ECO:0007669"/>
    <property type="project" value="UniProtKB-UniRule"/>
</dbReference>
<dbReference type="InterPro" id="IPR037118">
    <property type="entry name" value="Val-tRNA_synth_C_sf"/>
</dbReference>
<keyword evidence="6 11" id="KW-0067">ATP-binding</keyword>
<feature type="binding site" evidence="11">
    <location>
        <begin position="36"/>
        <end position="43"/>
    </location>
    <ligand>
        <name>ATP</name>
        <dbReference type="ChEBI" id="CHEBI:30616"/>
        <label>1</label>
    </ligand>
</feature>
<comment type="catalytic activity">
    <reaction evidence="9 11">
        <text>ATP + H2O = ADP + phosphate + H(+)</text>
        <dbReference type="Rhea" id="RHEA:13065"/>
        <dbReference type="ChEBI" id="CHEBI:15377"/>
        <dbReference type="ChEBI" id="CHEBI:15378"/>
        <dbReference type="ChEBI" id="CHEBI:30616"/>
        <dbReference type="ChEBI" id="CHEBI:43474"/>
        <dbReference type="ChEBI" id="CHEBI:456216"/>
    </reaction>
</comment>
<evidence type="ECO:0000256" key="4">
    <source>
        <dbReference type="ARBA" id="ARBA00022763"/>
    </source>
</evidence>
<dbReference type="EC" id="3.6.1.-" evidence="11"/>
<dbReference type="EMBL" id="CP061800">
    <property type="protein sequence ID" value="QTA87172.1"/>
    <property type="molecule type" value="Genomic_DNA"/>
</dbReference>
<dbReference type="GO" id="GO:0006281">
    <property type="term" value="P:DNA repair"/>
    <property type="evidence" value="ECO:0007669"/>
    <property type="project" value="UniProtKB-KW"/>
</dbReference>
<dbReference type="CDD" id="cd03221">
    <property type="entry name" value="ABCF_EF-3"/>
    <property type="match status" value="2"/>
</dbReference>
<comment type="subcellular location">
    <subcellularLocation>
        <location evidence="11">Cytoplasm</location>
    </subcellularLocation>
    <text evidence="11">Associates with ribosomes.</text>
</comment>
<evidence type="ECO:0000256" key="6">
    <source>
        <dbReference type="ARBA" id="ARBA00022840"/>
    </source>
</evidence>
<evidence type="ECO:0000256" key="5">
    <source>
        <dbReference type="ARBA" id="ARBA00022801"/>
    </source>
</evidence>
<dbReference type="GO" id="GO:0003677">
    <property type="term" value="F:DNA binding"/>
    <property type="evidence" value="ECO:0007669"/>
    <property type="project" value="UniProtKB-UniRule"/>
</dbReference>
<evidence type="ECO:0000256" key="7">
    <source>
        <dbReference type="ARBA" id="ARBA00023125"/>
    </source>
</evidence>
<dbReference type="InterPro" id="IPR032781">
    <property type="entry name" value="ABC_tran_Xtn"/>
</dbReference>
<feature type="domain" description="ABC transporter" evidence="13">
    <location>
        <begin position="4"/>
        <end position="223"/>
    </location>
</feature>
<evidence type="ECO:0000256" key="9">
    <source>
        <dbReference type="ARBA" id="ARBA00049360"/>
    </source>
</evidence>
<evidence type="ECO:0000256" key="2">
    <source>
        <dbReference type="ARBA" id="ARBA00022737"/>
    </source>
</evidence>
<dbReference type="Gene3D" id="1.10.287.380">
    <property type="entry name" value="Valyl-tRNA synthetase, C-terminal domain"/>
    <property type="match status" value="1"/>
</dbReference>
<sequence length="599" mass="68451">MALLSMKDVSVAFGGPLLLDKVNLQIEHGERVCLLGRNGAGKSTLMKLISEDVLPDQGEIIRHQRLRIGHLAQEVPSQPGATIFDVVAGGLENLNNIPDTEEWEIHRQAEQVLSRMKLNADAEFEVLSAGLKRRVLLARALACDPEILLLDEPTNHLDIDAIIWMEDFLLRHVKTLLFVTHDRMLLKKLATRIIELDRGNLTSWPCDYDTYLKRKQADTETEENQRAAFDKKLAKEEIWRRNGLKARRTRNEGRVRALEKMREIRRARTERTGNVRMQAQEAERSGKLVIEAKHVSYDYEEQPIIRDFSTTVMRGDKVGFIGPNGSGKTTLLQILLDNLSPQQGNVRHGTRLEVAYFDQLRSQLNEDKTVEENVGDGNDKVIINGNPRHIIGYLKDFLFTPDRARSPVRILSGGERNRLLLAKLFTKPSNVLVLDEPTNDLDAETLELLEELLLDYSGTLLLVSHDREFLNNVVTSTLVFEGQGQVSEYVGGYDDWLRQHKPDSPMKIKKAAPKQEKPKVPPGRPHKLGFKEQRELEHLPLHIEKMEAEQQELYEIMADPGFYQQNGENVANAKEKLETLEKELEQAYERWEHLEGMEN</sequence>
<evidence type="ECO:0000256" key="11">
    <source>
        <dbReference type="HAMAP-Rule" id="MF_00848"/>
    </source>
</evidence>
<dbReference type="GO" id="GO:0005524">
    <property type="term" value="F:ATP binding"/>
    <property type="evidence" value="ECO:0007669"/>
    <property type="project" value="UniProtKB-UniRule"/>
</dbReference>
<evidence type="ECO:0000256" key="10">
    <source>
        <dbReference type="ARBA" id="ARBA00061478"/>
    </source>
</evidence>
<feature type="binding site" evidence="11">
    <location>
        <begin position="322"/>
        <end position="329"/>
    </location>
    <ligand>
        <name>ATP</name>
        <dbReference type="ChEBI" id="CHEBI:30616"/>
        <label>2</label>
    </ligand>
</feature>
<evidence type="ECO:0000256" key="1">
    <source>
        <dbReference type="ARBA" id="ARBA00022490"/>
    </source>
</evidence>
<name>A0A975BKD5_9BACT</name>
<dbReference type="AlphaFoldDB" id="A0A975BKD5"/>
<dbReference type="Pfam" id="PF16326">
    <property type="entry name" value="ABC_tran_CTD"/>
    <property type="match status" value="1"/>
</dbReference>
<dbReference type="InterPro" id="IPR032524">
    <property type="entry name" value="ABC_tran_C"/>
</dbReference>
<keyword evidence="11" id="KW-0175">Coiled coil</keyword>
<dbReference type="Proteomes" id="UP000663722">
    <property type="component" value="Chromosome"/>
</dbReference>
<dbReference type="InterPro" id="IPR051309">
    <property type="entry name" value="ABCF_ATPase"/>
</dbReference>
<evidence type="ECO:0000313" key="14">
    <source>
        <dbReference type="EMBL" id="QTA87172.1"/>
    </source>
</evidence>
<dbReference type="SMART" id="SM00382">
    <property type="entry name" value="AAA"/>
    <property type="match status" value="2"/>
</dbReference>
<evidence type="ECO:0000256" key="12">
    <source>
        <dbReference type="SAM" id="MobiDB-lite"/>
    </source>
</evidence>
<reference evidence="14" key="1">
    <citation type="journal article" date="2021" name="Microb. Physiol.">
        <title>Proteogenomic Insights into the Physiology of Marine, Sulfate-Reducing, Filamentous Desulfonema limicola and Desulfonema magnum.</title>
        <authorList>
            <person name="Schnaars V."/>
            <person name="Wohlbrand L."/>
            <person name="Scheve S."/>
            <person name="Hinrichs C."/>
            <person name="Reinhardt R."/>
            <person name="Rabus R."/>
        </authorList>
    </citation>
    <scope>NUCLEOTIDE SEQUENCE</scope>
    <source>
        <strain evidence="14">4be13</strain>
    </source>
</reference>
<dbReference type="KEGG" id="dmm:dnm_032020"/>
<dbReference type="InterPro" id="IPR027417">
    <property type="entry name" value="P-loop_NTPase"/>
</dbReference>
<dbReference type="InterPro" id="IPR003593">
    <property type="entry name" value="AAA+_ATPase"/>
</dbReference>
<dbReference type="PROSITE" id="PS50893">
    <property type="entry name" value="ABC_TRANSPORTER_2"/>
    <property type="match status" value="2"/>
</dbReference>
<dbReference type="PANTHER" id="PTHR42855">
    <property type="entry name" value="ABC TRANSPORTER ATP-BINDING SUBUNIT"/>
    <property type="match status" value="1"/>
</dbReference>
<keyword evidence="7 11" id="KW-0238">DNA-binding</keyword>
<dbReference type="PROSITE" id="PS00211">
    <property type="entry name" value="ABC_TRANSPORTER_1"/>
    <property type="match status" value="1"/>
</dbReference>
<keyword evidence="1 11" id="KW-0963">Cytoplasm</keyword>